<protein>
    <submittedName>
        <fullName evidence="2">Uncharacterized protein</fullName>
    </submittedName>
</protein>
<dbReference type="EMBL" id="MUJZ01005359">
    <property type="protein sequence ID" value="OTF83059.1"/>
    <property type="molecule type" value="Genomic_DNA"/>
</dbReference>
<dbReference type="AlphaFoldDB" id="A0A1Y3BQ12"/>
<organism evidence="2 3">
    <name type="scientific">Euroglyphus maynei</name>
    <name type="common">Mayne's house dust mite</name>
    <dbReference type="NCBI Taxonomy" id="6958"/>
    <lineage>
        <taxon>Eukaryota</taxon>
        <taxon>Metazoa</taxon>
        <taxon>Ecdysozoa</taxon>
        <taxon>Arthropoda</taxon>
        <taxon>Chelicerata</taxon>
        <taxon>Arachnida</taxon>
        <taxon>Acari</taxon>
        <taxon>Acariformes</taxon>
        <taxon>Sarcoptiformes</taxon>
        <taxon>Astigmata</taxon>
        <taxon>Psoroptidia</taxon>
        <taxon>Analgoidea</taxon>
        <taxon>Pyroglyphidae</taxon>
        <taxon>Pyroglyphinae</taxon>
        <taxon>Euroglyphus</taxon>
    </lineage>
</organism>
<dbReference type="Proteomes" id="UP000194236">
    <property type="component" value="Unassembled WGS sequence"/>
</dbReference>
<feature type="compositionally biased region" description="Polar residues" evidence="1">
    <location>
        <begin position="11"/>
        <end position="38"/>
    </location>
</feature>
<sequence length="105" mass="12030">MKKSPARACQTPKQNNTLLNYFSRTTPKSNEKSIQPQLIDSIKTPDCTSEKRVQLSNKDCNRLEKETPSKRKTEHDDDDDEIGLSKSNNGGGSMRKNKRFKRIFV</sequence>
<gene>
    <name evidence="2" type="ORF">BLA29_003503</name>
</gene>
<feature type="compositionally biased region" description="Basic residues" evidence="1">
    <location>
        <begin position="95"/>
        <end position="105"/>
    </location>
</feature>
<evidence type="ECO:0000313" key="2">
    <source>
        <dbReference type="EMBL" id="OTF83059.1"/>
    </source>
</evidence>
<keyword evidence="3" id="KW-1185">Reference proteome</keyword>
<comment type="caution">
    <text evidence="2">The sequence shown here is derived from an EMBL/GenBank/DDBJ whole genome shotgun (WGS) entry which is preliminary data.</text>
</comment>
<feature type="region of interest" description="Disordered" evidence="1">
    <location>
        <begin position="1"/>
        <end position="105"/>
    </location>
</feature>
<accession>A0A1Y3BQ12</accession>
<feature type="compositionally biased region" description="Basic and acidic residues" evidence="1">
    <location>
        <begin position="48"/>
        <end position="75"/>
    </location>
</feature>
<evidence type="ECO:0000256" key="1">
    <source>
        <dbReference type="SAM" id="MobiDB-lite"/>
    </source>
</evidence>
<name>A0A1Y3BQ12_EURMA</name>
<evidence type="ECO:0000313" key="3">
    <source>
        <dbReference type="Proteomes" id="UP000194236"/>
    </source>
</evidence>
<feature type="non-terminal residue" evidence="2">
    <location>
        <position position="105"/>
    </location>
</feature>
<proteinExistence type="predicted"/>
<reference evidence="2 3" key="1">
    <citation type="submission" date="2017-03" db="EMBL/GenBank/DDBJ databases">
        <title>Genome Survey of Euroglyphus maynei.</title>
        <authorList>
            <person name="Arlian L.G."/>
            <person name="Morgan M.S."/>
            <person name="Rider S.D."/>
        </authorList>
    </citation>
    <scope>NUCLEOTIDE SEQUENCE [LARGE SCALE GENOMIC DNA]</scope>
    <source>
        <strain evidence="2">Arlian Lab</strain>
        <tissue evidence="2">Whole body</tissue>
    </source>
</reference>